<keyword evidence="3" id="KW-1185">Reference proteome</keyword>
<dbReference type="RefSeq" id="WP_280574831.1">
    <property type="nucleotide sequence ID" value="NZ_JARXRM010000035.1"/>
</dbReference>
<dbReference type="EMBL" id="JARXRM010000035">
    <property type="protein sequence ID" value="MDH5823600.1"/>
    <property type="molecule type" value="Genomic_DNA"/>
</dbReference>
<protein>
    <submittedName>
        <fullName evidence="2">Uncharacterized protein</fullName>
    </submittedName>
</protein>
<accession>A0ABT6J9U0</accession>
<feature type="signal peptide" evidence="1">
    <location>
        <begin position="1"/>
        <end position="25"/>
    </location>
</feature>
<keyword evidence="1" id="KW-0732">Signal</keyword>
<proteinExistence type="predicted"/>
<sequence length="281" mass="31076">MRFPRFSPAAALLVGGLLLSTNALAGSHKAWYIDDIHGHFEYGDLSAGNTKLTIPNSACGRRWELPSYYRWVGHYADTLFSADLYSTVEIWVPKAGCPHENEIVFQTQAGQVFTPVEGTHYLELYSNYGSKWIGADGKHLSCLPGCVPLGGWKYKANAHSWGNVEALLLDIRQALPGGDARRIDAMLAEAEQRLPALIEQIGGRIQERRRTDLDGFERTIADLEDAAGRSLQLSRKHLLDCRGNVATRSSHEAYVDCSQALDALERADALFGLAESEWSDL</sequence>
<feature type="chain" id="PRO_5046036966" evidence="1">
    <location>
        <begin position="26"/>
        <end position="281"/>
    </location>
</feature>
<evidence type="ECO:0000313" key="3">
    <source>
        <dbReference type="Proteomes" id="UP001156940"/>
    </source>
</evidence>
<reference evidence="2 3" key="1">
    <citation type="submission" date="2023-04" db="EMBL/GenBank/DDBJ databases">
        <title>Luteimonas endophyticus RD2P54.</title>
        <authorList>
            <person name="Sun J.-Q."/>
        </authorList>
    </citation>
    <scope>NUCLEOTIDE SEQUENCE [LARGE SCALE GENOMIC DNA]</scope>
    <source>
        <strain evidence="2 3">RD2P54</strain>
    </source>
</reference>
<evidence type="ECO:0000313" key="2">
    <source>
        <dbReference type="EMBL" id="MDH5823600.1"/>
    </source>
</evidence>
<comment type="caution">
    <text evidence="2">The sequence shown here is derived from an EMBL/GenBank/DDBJ whole genome shotgun (WGS) entry which is preliminary data.</text>
</comment>
<dbReference type="Proteomes" id="UP001156940">
    <property type="component" value="Unassembled WGS sequence"/>
</dbReference>
<gene>
    <name evidence="2" type="ORF">QFW77_11440</name>
</gene>
<organism evidence="2 3">
    <name type="scientific">Luteimonas endophytica</name>
    <dbReference type="NCBI Taxonomy" id="3042023"/>
    <lineage>
        <taxon>Bacteria</taxon>
        <taxon>Pseudomonadati</taxon>
        <taxon>Pseudomonadota</taxon>
        <taxon>Gammaproteobacteria</taxon>
        <taxon>Lysobacterales</taxon>
        <taxon>Lysobacteraceae</taxon>
        <taxon>Luteimonas</taxon>
    </lineage>
</organism>
<evidence type="ECO:0000256" key="1">
    <source>
        <dbReference type="SAM" id="SignalP"/>
    </source>
</evidence>
<name>A0ABT6J9U0_9GAMM</name>